<evidence type="ECO:0000313" key="3">
    <source>
        <dbReference type="Proteomes" id="UP000515312"/>
    </source>
</evidence>
<feature type="transmembrane region" description="Helical" evidence="1">
    <location>
        <begin position="126"/>
        <end position="145"/>
    </location>
</feature>
<protein>
    <submittedName>
        <fullName evidence="2">DUF2029 domain-containing protein</fullName>
    </submittedName>
</protein>
<feature type="transmembrane region" description="Helical" evidence="1">
    <location>
        <begin position="240"/>
        <end position="263"/>
    </location>
</feature>
<proteinExistence type="predicted"/>
<dbReference type="Proteomes" id="UP000515312">
    <property type="component" value="Chromosome"/>
</dbReference>
<keyword evidence="1" id="KW-0472">Membrane</keyword>
<feature type="transmembrane region" description="Helical" evidence="1">
    <location>
        <begin position="100"/>
        <end position="119"/>
    </location>
</feature>
<feature type="transmembrane region" description="Helical" evidence="1">
    <location>
        <begin position="317"/>
        <end position="336"/>
    </location>
</feature>
<evidence type="ECO:0000256" key="1">
    <source>
        <dbReference type="SAM" id="Phobius"/>
    </source>
</evidence>
<dbReference type="EMBL" id="CP060394">
    <property type="protein sequence ID" value="QNI32267.1"/>
    <property type="molecule type" value="Genomic_DNA"/>
</dbReference>
<name>A0A7G8BI97_9BACT</name>
<feature type="transmembrane region" description="Helical" evidence="1">
    <location>
        <begin position="379"/>
        <end position="403"/>
    </location>
</feature>
<organism evidence="2 3">
    <name type="scientific">Alloacidobacterium dinghuense</name>
    <dbReference type="NCBI Taxonomy" id="2763107"/>
    <lineage>
        <taxon>Bacteria</taxon>
        <taxon>Pseudomonadati</taxon>
        <taxon>Acidobacteriota</taxon>
        <taxon>Terriglobia</taxon>
        <taxon>Terriglobales</taxon>
        <taxon>Acidobacteriaceae</taxon>
        <taxon>Alloacidobacterium</taxon>
    </lineage>
</organism>
<dbReference type="KEGG" id="adin:H7849_25330"/>
<evidence type="ECO:0000313" key="2">
    <source>
        <dbReference type="EMBL" id="QNI32267.1"/>
    </source>
</evidence>
<feature type="transmembrane region" description="Helical" evidence="1">
    <location>
        <begin position="54"/>
        <end position="80"/>
    </location>
</feature>
<feature type="transmembrane region" description="Helical" evidence="1">
    <location>
        <begin position="283"/>
        <end position="301"/>
    </location>
</feature>
<gene>
    <name evidence="2" type="ORF">H7849_25330</name>
</gene>
<keyword evidence="3" id="KW-1185">Reference proteome</keyword>
<feature type="transmembrane region" description="Helical" evidence="1">
    <location>
        <begin position="205"/>
        <end position="233"/>
    </location>
</feature>
<dbReference type="RefSeq" id="WP_186743222.1">
    <property type="nucleotide sequence ID" value="NZ_CP060394.1"/>
</dbReference>
<feature type="transmembrane region" description="Helical" evidence="1">
    <location>
        <begin position="12"/>
        <end position="34"/>
    </location>
</feature>
<keyword evidence="1" id="KW-1133">Transmembrane helix</keyword>
<dbReference type="AlphaFoldDB" id="A0A7G8BI97"/>
<feature type="transmembrane region" description="Helical" evidence="1">
    <location>
        <begin position="182"/>
        <end position="199"/>
    </location>
</feature>
<reference evidence="2 3" key="1">
    <citation type="submission" date="2020-08" db="EMBL/GenBank/DDBJ databases">
        <title>Edaphobacter telluris sp. nov. and Acidobacterium dinghuensis sp. nov., two acidobacteria isolated from forest soil.</title>
        <authorList>
            <person name="Fu J."/>
            <person name="Qiu L."/>
        </authorList>
    </citation>
    <scope>NUCLEOTIDE SEQUENCE [LARGE SCALE GENOMIC DNA]</scope>
    <source>
        <strain evidence="2">4Y35</strain>
    </source>
</reference>
<sequence length="555" mass="61599">MTLSPSHGLFSTLIHMVVPAWMALILFFILLKFVARRKADLSEPHHPSGASRTLIGGLAILIFALYIGALAIRLFFPGFIDPVEPLMASISYFSLHGTSVYQNIVAYGPLSYLPYGFALKLMPPGMLALKMVVVIANILLVALMVDLFRQMVEPRKAYLAAGLVVSVLLMKQSYLIQIRGDVFIFLAVALAIRAALIRRQVLSSVLFGIALGLAIGAKATAVLCLLAPCLLFVERHGRRALLSSVAVASVVNLVPFLVPTISLRQYFYWLFHMSHELRSSRELLGNLFVTAVLLLPILLGWPKNRAASRRYWGERRWHMLALVVGVLATDILAAKMGAGRHHLAPFTIVVAFYVVEMLAQQRESAPTFRQQRRSYGMSVFVLGWAAFITLVVITEAGAVWDVWALDRQQHSQSVALMRDVQGVLNRHPDQRIEMAPGTSQENLNATYSPEYGAPILAFHGNPDDFELAAAADGELLHLPVPRHMEEALTTCRTSLWLVPRTQAPFSAVSIYSSMYPAEYPGHLVFTNLTRSKFSSRHRLVGRTNFFDVYKCVGMG</sequence>
<accession>A0A7G8BI97</accession>
<keyword evidence="1" id="KW-0812">Transmembrane</keyword>